<dbReference type="Gene3D" id="1.20.1250.20">
    <property type="entry name" value="MFS general substrate transporter like domains"/>
    <property type="match status" value="2"/>
</dbReference>
<feature type="transmembrane region" description="Helical" evidence="4">
    <location>
        <begin position="6"/>
        <end position="30"/>
    </location>
</feature>
<feature type="transmembrane region" description="Helical" evidence="4">
    <location>
        <begin position="788"/>
        <end position="809"/>
    </location>
</feature>
<dbReference type="SUPFAM" id="SSF103473">
    <property type="entry name" value="MFS general substrate transporter"/>
    <property type="match status" value="1"/>
</dbReference>
<evidence type="ECO:0000313" key="6">
    <source>
        <dbReference type="EMBL" id="KPI41266.1"/>
    </source>
</evidence>
<organism evidence="6 7">
    <name type="scientific">Cyphellophora attinorum</name>
    <dbReference type="NCBI Taxonomy" id="1664694"/>
    <lineage>
        <taxon>Eukaryota</taxon>
        <taxon>Fungi</taxon>
        <taxon>Dikarya</taxon>
        <taxon>Ascomycota</taxon>
        <taxon>Pezizomycotina</taxon>
        <taxon>Eurotiomycetes</taxon>
        <taxon>Chaetothyriomycetidae</taxon>
        <taxon>Chaetothyriales</taxon>
        <taxon>Cyphellophoraceae</taxon>
        <taxon>Cyphellophora</taxon>
    </lineage>
</organism>
<keyword evidence="4" id="KW-0812">Transmembrane</keyword>
<dbReference type="InterPro" id="IPR050375">
    <property type="entry name" value="MFS_TsgA-like"/>
</dbReference>
<feature type="region of interest" description="Disordered" evidence="3">
    <location>
        <begin position="864"/>
        <end position="907"/>
    </location>
</feature>
<dbReference type="GO" id="GO:0005886">
    <property type="term" value="C:plasma membrane"/>
    <property type="evidence" value="ECO:0007669"/>
    <property type="project" value="UniProtKB-SubCell"/>
</dbReference>
<feature type="compositionally biased region" description="Polar residues" evidence="3">
    <location>
        <begin position="375"/>
        <end position="388"/>
    </location>
</feature>
<evidence type="ECO:0000256" key="4">
    <source>
        <dbReference type="SAM" id="Phobius"/>
    </source>
</evidence>
<feature type="transmembrane region" description="Helical" evidence="4">
    <location>
        <begin position="681"/>
        <end position="700"/>
    </location>
</feature>
<evidence type="ECO:0000313" key="7">
    <source>
        <dbReference type="Proteomes" id="UP000038010"/>
    </source>
</evidence>
<dbReference type="InterPro" id="IPR049326">
    <property type="entry name" value="Rhodopsin_dom_fungi"/>
</dbReference>
<gene>
    <name evidence="6" type="ORF">AB675_8020</name>
</gene>
<feature type="compositionally biased region" description="Low complexity" evidence="3">
    <location>
        <begin position="948"/>
        <end position="959"/>
    </location>
</feature>
<proteinExistence type="predicted"/>
<comment type="subcellular location">
    <subcellularLocation>
        <location evidence="1">Cell inner membrane</location>
        <topology evidence="1">Multi-pass membrane protein</topology>
    </subcellularLocation>
</comment>
<feature type="compositionally biased region" description="Acidic residues" evidence="3">
    <location>
        <begin position="984"/>
        <end position="993"/>
    </location>
</feature>
<accession>A0A0N1HB82</accession>
<feature type="transmembrane region" description="Helical" evidence="4">
    <location>
        <begin position="416"/>
        <end position="437"/>
    </location>
</feature>
<dbReference type="EMBL" id="LFJN01000010">
    <property type="protein sequence ID" value="KPI41266.1"/>
    <property type="molecule type" value="Genomic_DNA"/>
</dbReference>
<evidence type="ECO:0000256" key="1">
    <source>
        <dbReference type="ARBA" id="ARBA00004429"/>
    </source>
</evidence>
<feature type="domain" description="Rhodopsin" evidence="5">
    <location>
        <begin position="27"/>
        <end position="287"/>
    </location>
</feature>
<name>A0A0N1HB82_9EURO</name>
<dbReference type="InterPro" id="IPR036259">
    <property type="entry name" value="MFS_trans_sf"/>
</dbReference>
<keyword evidence="7" id="KW-1185">Reference proteome</keyword>
<feature type="transmembrane region" description="Helical" evidence="4">
    <location>
        <begin position="585"/>
        <end position="604"/>
    </location>
</feature>
<evidence type="ECO:0000256" key="3">
    <source>
        <dbReference type="SAM" id="MobiDB-lite"/>
    </source>
</evidence>
<feature type="region of interest" description="Disordered" evidence="3">
    <location>
        <begin position="366"/>
        <end position="388"/>
    </location>
</feature>
<feature type="region of interest" description="Disordered" evidence="3">
    <location>
        <begin position="823"/>
        <end position="844"/>
    </location>
</feature>
<keyword evidence="4" id="KW-0472">Membrane</keyword>
<dbReference type="PANTHER" id="PTHR43702">
    <property type="entry name" value="L-FUCOSE-PROTON SYMPORTER"/>
    <property type="match status" value="1"/>
</dbReference>
<sequence length="1002" mass="109024">MPGSRGVATSTVTIIFTVLSTVFIAGRIFTRTYLVRSIKNDDWWILAAWFVGVAFSTSICVGVRYGLGTHRDEISDESFAALKKAEYAFAILYNPALMLTKTSILAFYLAVMSKDVDKVFKWCNWLTLAVVNIGGAAFTFLAIFQCRPIPAAYRYPVAEGARCTDIVTLYLSSAPVNIITDIAILLLPMPILTGMRLPKKQKIILVVTFSFGAFVAVVDVVRLAYLQNAASDRIHEAVTNSSSSTTSGTQGGNDFSWDASLSFMWSAVEVHLGILCACVPGLKPLFMRFLPQFIKDAGDPDTQLDTRDSVDVGQPKAMAAPMKGGDISMLNNPAAFRKPAVKEYAGSDDGDNMGFLNMLSGPDDDAPELNRAGTRKSTSAMSRTLTRKSTAPSASDFGFVKMAGAKNMLKLNNRQSCWPIAVVTVIFFLWGFAYGLLDQLNAQFQRVVKISTAQGLGLHAAYFSGYLVGPLTLGRFILKRYGFKAAMMTGLCVYGAGTLVFWPSAVLTSYVAFVISNFIVGFGLSCLEIAANPYIALCGPLEYAEVRLNLSQAFQAIGTVVSPLLARKALFDQTQAGASLVDTQWAYLGIALFVFALAIAFYYIPLPEASDEELAEQADRREAVYATKVGPYKVIYVTLAFGVFNQWCYVGLQEAVGNELQPLYSRVLPNASLAPPDFQTVAHTVFAVGRFLAAFLNYLFKPRWILLGLWLGMILTNALQMRLAGTGAAAVAQLTELFEAGAFSIIFAMCMRGLGTHTKTGSAFMTAAISGGAVFPPIQWAASNAGGVRYSYCVPLAVACFGALFPIYLNLVPAARKQVDPVHEKRAARRERRKQIVERSDSTFSTATQSNEFGLRGILARHRKEKQYKEKSRAAEEVEHSSNSFAPGTTEMAGGKPPLSPLTMSSPNWNHEEFVQMSSPKGHIGDLKPFSGDATGRYSESHQEESAESSTAASGSGSSKSKDFASRGQQAERGPTRHRPNFNDADDDDDSEVIDYHAFMRT</sequence>
<dbReference type="GeneID" id="28740314"/>
<feature type="transmembrane region" description="Helical" evidence="4">
    <location>
        <begin position="174"/>
        <end position="192"/>
    </location>
</feature>
<dbReference type="STRING" id="1664694.A0A0N1HB82"/>
<feature type="transmembrane region" description="Helical" evidence="4">
    <location>
        <begin position="457"/>
        <end position="478"/>
    </location>
</feature>
<evidence type="ECO:0000256" key="2">
    <source>
        <dbReference type="ARBA" id="ARBA00022475"/>
    </source>
</evidence>
<dbReference type="VEuPathDB" id="FungiDB:AB675_8020"/>
<dbReference type="Pfam" id="PF20684">
    <property type="entry name" value="Fung_rhodopsin"/>
    <property type="match status" value="1"/>
</dbReference>
<dbReference type="InterPro" id="IPR011701">
    <property type="entry name" value="MFS"/>
</dbReference>
<feature type="transmembrane region" description="Helical" evidence="4">
    <location>
        <begin position="42"/>
        <end position="67"/>
    </location>
</feature>
<dbReference type="OrthoDB" id="546893at2759"/>
<dbReference type="Pfam" id="PF07690">
    <property type="entry name" value="MFS_1"/>
    <property type="match status" value="1"/>
</dbReference>
<evidence type="ECO:0000259" key="5">
    <source>
        <dbReference type="Pfam" id="PF20684"/>
    </source>
</evidence>
<feature type="transmembrane region" description="Helical" evidence="4">
    <location>
        <begin position="707"/>
        <end position="724"/>
    </location>
</feature>
<feature type="transmembrane region" description="Helical" evidence="4">
    <location>
        <begin position="485"/>
        <end position="504"/>
    </location>
</feature>
<feature type="region of interest" description="Disordered" evidence="3">
    <location>
        <begin position="919"/>
        <end position="1002"/>
    </location>
</feature>
<keyword evidence="4" id="KW-1133">Transmembrane helix</keyword>
<feature type="transmembrane region" description="Helical" evidence="4">
    <location>
        <begin position="122"/>
        <end position="144"/>
    </location>
</feature>
<feature type="transmembrane region" description="Helical" evidence="4">
    <location>
        <begin position="763"/>
        <end position="782"/>
    </location>
</feature>
<dbReference type="AlphaFoldDB" id="A0A0N1HB82"/>
<dbReference type="PANTHER" id="PTHR43702:SF13">
    <property type="entry name" value="MONOSACCHARIDE TRANSPORTER, PUTATIVE (AFU_ORTHOLOGUE AFUA_4G06630)-RELATED"/>
    <property type="match status" value="1"/>
</dbReference>
<protein>
    <submittedName>
        <fullName evidence="6">L-fucose-proton symporter</fullName>
    </submittedName>
</protein>
<dbReference type="Proteomes" id="UP000038010">
    <property type="component" value="Unassembled WGS sequence"/>
</dbReference>
<feature type="transmembrane region" description="Helical" evidence="4">
    <location>
        <begin position="87"/>
        <end position="110"/>
    </location>
</feature>
<feature type="transmembrane region" description="Helical" evidence="4">
    <location>
        <begin position="204"/>
        <end position="225"/>
    </location>
</feature>
<comment type="caution">
    <text evidence="6">The sequence shown here is derived from an EMBL/GenBank/DDBJ whole genome shotgun (WGS) entry which is preliminary data.</text>
</comment>
<reference evidence="6 7" key="1">
    <citation type="submission" date="2015-06" db="EMBL/GenBank/DDBJ databases">
        <title>Draft genome of the ant-associated black yeast Phialophora attae CBS 131958.</title>
        <authorList>
            <person name="Moreno L.F."/>
            <person name="Stielow B.J."/>
            <person name="de Hoog S."/>
            <person name="Vicente V.A."/>
            <person name="Weiss V.A."/>
            <person name="de Vries M."/>
            <person name="Cruz L.M."/>
            <person name="Souza E.M."/>
        </authorList>
    </citation>
    <scope>NUCLEOTIDE SEQUENCE [LARGE SCALE GENOMIC DNA]</scope>
    <source>
        <strain evidence="6 7">CBS 131958</strain>
    </source>
</reference>
<feature type="transmembrane region" description="Helical" evidence="4">
    <location>
        <begin position="730"/>
        <end position="751"/>
    </location>
</feature>
<feature type="compositionally biased region" description="Basic and acidic residues" evidence="3">
    <location>
        <begin position="867"/>
        <end position="880"/>
    </location>
</feature>
<keyword evidence="2" id="KW-1003">Cell membrane</keyword>
<dbReference type="GO" id="GO:0022857">
    <property type="term" value="F:transmembrane transporter activity"/>
    <property type="evidence" value="ECO:0007669"/>
    <property type="project" value="InterPro"/>
</dbReference>
<dbReference type="RefSeq" id="XP_018001229.1">
    <property type="nucleotide sequence ID" value="XM_018148434.1"/>
</dbReference>